<name>A0A8S1M2F7_9CILI</name>
<comment type="caution">
    <text evidence="1">The sequence shown here is derived from an EMBL/GenBank/DDBJ whole genome shotgun (WGS) entry which is preliminary data.</text>
</comment>
<dbReference type="Proteomes" id="UP000692954">
    <property type="component" value="Unassembled WGS sequence"/>
</dbReference>
<evidence type="ECO:0000313" key="1">
    <source>
        <dbReference type="EMBL" id="CAD8072071.1"/>
    </source>
</evidence>
<organism evidence="1 2">
    <name type="scientific">Paramecium sonneborni</name>
    <dbReference type="NCBI Taxonomy" id="65129"/>
    <lineage>
        <taxon>Eukaryota</taxon>
        <taxon>Sar</taxon>
        <taxon>Alveolata</taxon>
        <taxon>Ciliophora</taxon>
        <taxon>Intramacronucleata</taxon>
        <taxon>Oligohymenophorea</taxon>
        <taxon>Peniculida</taxon>
        <taxon>Parameciidae</taxon>
        <taxon>Paramecium</taxon>
    </lineage>
</organism>
<protein>
    <submittedName>
        <fullName evidence="1">Uncharacterized protein</fullName>
    </submittedName>
</protein>
<reference evidence="1" key="1">
    <citation type="submission" date="2021-01" db="EMBL/GenBank/DDBJ databases">
        <authorList>
            <consortium name="Genoscope - CEA"/>
            <person name="William W."/>
        </authorList>
    </citation>
    <scope>NUCLEOTIDE SEQUENCE</scope>
</reference>
<proteinExistence type="predicted"/>
<evidence type="ECO:0000313" key="2">
    <source>
        <dbReference type="Proteomes" id="UP000692954"/>
    </source>
</evidence>
<sequence>MAAIELFQQILRKRFIMLLDFLILLKKQLNRLGKSSQINLPFMGQKLLSQLIARMSDQKQSRSSWILLEQTQKLYNIWIISAEANRLFLPYFTKGSKKYICQHLLMHLNILRVKHMILIYYQGEYDNLDSIQLIQLLMKKTQNLSSLIAQLPRSQNYNAIKKNRISSYCQILECSEELFCILAFNFLIKKLL</sequence>
<accession>A0A8S1M2F7</accession>
<gene>
    <name evidence="1" type="ORF">PSON_ATCC_30995.1.T0280407</name>
</gene>
<dbReference type="AlphaFoldDB" id="A0A8S1M2F7"/>
<keyword evidence="2" id="KW-1185">Reference proteome</keyword>
<dbReference type="EMBL" id="CAJJDN010000028">
    <property type="protein sequence ID" value="CAD8072071.1"/>
    <property type="molecule type" value="Genomic_DNA"/>
</dbReference>